<dbReference type="SUPFAM" id="SSF51735">
    <property type="entry name" value="NAD(P)-binding Rossmann-fold domains"/>
    <property type="match status" value="1"/>
</dbReference>
<dbReference type="NCBIfam" id="NF001319">
    <property type="entry name" value="PRK00258.3-3"/>
    <property type="match status" value="1"/>
</dbReference>
<feature type="active site" description="Proton acceptor" evidence="8">
    <location>
        <position position="69"/>
    </location>
</feature>
<feature type="binding site" evidence="8">
    <location>
        <begin position="18"/>
        <end position="20"/>
    </location>
    <ligand>
        <name>shikimate</name>
        <dbReference type="ChEBI" id="CHEBI:36208"/>
    </ligand>
</feature>
<evidence type="ECO:0000256" key="3">
    <source>
        <dbReference type="ARBA" id="ARBA00022605"/>
    </source>
</evidence>
<dbReference type="Proteomes" id="UP000231932">
    <property type="component" value="Chromosome"/>
</dbReference>
<dbReference type="Gene3D" id="3.40.50.10860">
    <property type="entry name" value="Leucine Dehydrogenase, chain A, domain 1"/>
    <property type="match status" value="1"/>
</dbReference>
<comment type="pathway">
    <text evidence="1 8">Metabolic intermediate biosynthesis; chorismate biosynthesis; chorismate from D-erythrose 4-phosphate and phosphoenolpyruvate: step 4/7.</text>
</comment>
<dbReference type="Pfam" id="PF01488">
    <property type="entry name" value="Shikimate_DH"/>
    <property type="match status" value="1"/>
</dbReference>
<dbReference type="InterPro" id="IPR036291">
    <property type="entry name" value="NAD(P)-bd_dom_sf"/>
</dbReference>
<sequence>MVQVEGRVALIGHPVGHSLSPVMHNRAFERLGLAWRYNAFDVQPKDLPDAMRGLRALGFRGWNITVPHKEAACRLVDELSDEAAEIGAVNTVLVQEGRLTGYNTDGWGYVEALHAETGLTVEGKVCVVVGAGGAARGIAHALVREGALVRVVARRPAQAERLADEFSRLGPGRMQAGGWDKLQVWLREADLCVNTTPVGMSPGTGAMPFDPGWTREDCVVSDIVYNPRETLLLKRARELGRSTCDGVGMFVFQGAAAFRIWTGLAAPVADMRAVVEEGLDDGAVKGGSDI</sequence>
<reference evidence="12" key="2">
    <citation type="journal article" date="2018" name="Genome Announc.">
        <title>Complete Genome Sequence of Kyrpidia sp. Strain EA-1, a Thermophilic Knallgas Bacterium, Isolated from the Azores.</title>
        <authorList>
            <person name="Reiner J.E."/>
            <person name="Lapp C.J."/>
            <person name="Bunk B."/>
            <person name="Sproer C."/>
            <person name="Overmann J."/>
            <person name="Gescher J."/>
        </authorList>
    </citation>
    <scope>NUCLEOTIDE SEQUENCE</scope>
    <source>
        <strain evidence="12">EA-1</strain>
    </source>
</reference>
<dbReference type="UniPathway" id="UPA00053">
    <property type="reaction ID" value="UER00087"/>
</dbReference>
<evidence type="ECO:0000256" key="5">
    <source>
        <dbReference type="ARBA" id="ARBA00023002"/>
    </source>
</evidence>
<dbReference type="EMBL" id="CP024955">
    <property type="protein sequence ID" value="ATY85228.1"/>
    <property type="molecule type" value="Genomic_DNA"/>
</dbReference>
<comment type="subunit">
    <text evidence="8">Homodimer.</text>
</comment>
<comment type="caution">
    <text evidence="8">Lacks conserved residue(s) required for the propagation of feature annotation.</text>
</comment>
<dbReference type="InterPro" id="IPR006151">
    <property type="entry name" value="Shikm_DH/Glu-tRNA_Rdtase"/>
</dbReference>
<feature type="binding site" evidence="8">
    <location>
        <position position="246"/>
    </location>
    <ligand>
        <name>NADP(+)</name>
        <dbReference type="ChEBI" id="CHEBI:58349"/>
    </ligand>
</feature>
<reference evidence="14" key="1">
    <citation type="submission" date="2017-11" db="EMBL/GenBank/DDBJ databases">
        <title>Complete Genome Sequence of Kyrpidia sp. Strain EA-1, a thermophilic, hydrogen-oxidizing Bacterium, isolated from the Azores.</title>
        <authorList>
            <person name="Reiner J.E."/>
            <person name="Lapp C.J."/>
            <person name="Bunk B."/>
            <person name="Gescher J."/>
        </authorList>
    </citation>
    <scope>NUCLEOTIDE SEQUENCE [LARGE SCALE GENOMIC DNA]</scope>
    <source>
        <strain evidence="14">EA-1</strain>
    </source>
</reference>
<dbReference type="NCBIfam" id="TIGR00507">
    <property type="entry name" value="aroE"/>
    <property type="match status" value="1"/>
</dbReference>
<name>A0A2K8N7C0_9BACL</name>
<dbReference type="InterPro" id="IPR011342">
    <property type="entry name" value="Shikimate_DH"/>
</dbReference>
<keyword evidence="4 8" id="KW-0521">NADP</keyword>
<evidence type="ECO:0000256" key="6">
    <source>
        <dbReference type="ARBA" id="ARBA00023141"/>
    </source>
</evidence>
<dbReference type="GO" id="GO:0005829">
    <property type="term" value="C:cytosol"/>
    <property type="evidence" value="ECO:0007669"/>
    <property type="project" value="TreeGrafter"/>
</dbReference>
<dbReference type="KEGG" id="kyr:CVV65_10075"/>
<feature type="binding site" evidence="8">
    <location>
        <position position="90"/>
    </location>
    <ligand>
        <name>shikimate</name>
        <dbReference type="ChEBI" id="CHEBI:36208"/>
    </ligand>
</feature>
<dbReference type="GO" id="GO:0050661">
    <property type="term" value="F:NADP binding"/>
    <property type="evidence" value="ECO:0007669"/>
    <property type="project" value="InterPro"/>
</dbReference>
<dbReference type="HAMAP" id="MF_00222">
    <property type="entry name" value="Shikimate_DH_AroE"/>
    <property type="match status" value="1"/>
</dbReference>
<dbReference type="FunFam" id="3.40.50.10860:FF:000004">
    <property type="entry name" value="Quinate/shikimate dehydrogenase"/>
    <property type="match status" value="1"/>
</dbReference>
<dbReference type="RefSeq" id="WP_100668017.1">
    <property type="nucleotide sequence ID" value="NZ_CP024955.1"/>
</dbReference>
<dbReference type="GO" id="GO:0009423">
    <property type="term" value="P:chorismate biosynthetic process"/>
    <property type="evidence" value="ECO:0007669"/>
    <property type="project" value="UniProtKB-UniRule"/>
</dbReference>
<proteinExistence type="inferred from homology"/>
<keyword evidence="14" id="KW-1185">Reference proteome</keyword>
<feature type="domain" description="Shikimate dehydrogenase substrate binding N-terminal" evidence="10">
    <location>
        <begin position="10"/>
        <end position="92"/>
    </location>
</feature>
<feature type="binding site" evidence="8">
    <location>
        <position position="253"/>
    </location>
    <ligand>
        <name>shikimate</name>
        <dbReference type="ChEBI" id="CHEBI:36208"/>
    </ligand>
</feature>
<comment type="function">
    <text evidence="8">Involved in the biosynthesis of the chorismate, which leads to the biosynthesis of aromatic amino acids. Catalyzes the reversible NADPH linked reduction of 3-dehydroshikimate (DHSA) to yield shikimate (SA).</text>
</comment>
<dbReference type="InterPro" id="IPR013708">
    <property type="entry name" value="Shikimate_DH-bd_N"/>
</dbReference>
<dbReference type="EMBL" id="LR792683">
    <property type="protein sequence ID" value="CAB3393932.1"/>
    <property type="molecule type" value="Genomic_DNA"/>
</dbReference>
<dbReference type="GO" id="GO:0008652">
    <property type="term" value="P:amino acid biosynthetic process"/>
    <property type="evidence" value="ECO:0007669"/>
    <property type="project" value="UniProtKB-KW"/>
</dbReference>
<keyword evidence="5 8" id="KW-0560">Oxidoreductase</keyword>
<feature type="binding site" evidence="8">
    <location>
        <position position="223"/>
    </location>
    <ligand>
        <name>NADP(+)</name>
        <dbReference type="ChEBI" id="CHEBI:58349"/>
    </ligand>
</feature>
<dbReference type="Pfam" id="PF18317">
    <property type="entry name" value="SDH_C"/>
    <property type="match status" value="1"/>
</dbReference>
<feature type="binding site" evidence="8">
    <location>
        <position position="81"/>
    </location>
    <ligand>
        <name>NADP(+)</name>
        <dbReference type="ChEBI" id="CHEBI:58349"/>
    </ligand>
</feature>
<evidence type="ECO:0000256" key="2">
    <source>
        <dbReference type="ARBA" id="ARBA00012962"/>
    </source>
</evidence>
<dbReference type="GO" id="GO:0009073">
    <property type="term" value="P:aromatic amino acid family biosynthetic process"/>
    <property type="evidence" value="ECO:0007669"/>
    <property type="project" value="UniProtKB-KW"/>
</dbReference>
<dbReference type="PANTHER" id="PTHR21089">
    <property type="entry name" value="SHIKIMATE DEHYDROGENASE"/>
    <property type="match status" value="1"/>
</dbReference>
<organism evidence="12 14">
    <name type="scientific">Kyrpidia spormannii</name>
    <dbReference type="NCBI Taxonomy" id="2055160"/>
    <lineage>
        <taxon>Bacteria</taxon>
        <taxon>Bacillati</taxon>
        <taxon>Bacillota</taxon>
        <taxon>Bacilli</taxon>
        <taxon>Bacillales</taxon>
        <taxon>Alicyclobacillaceae</taxon>
        <taxon>Kyrpidia</taxon>
    </lineage>
</organism>
<comment type="similarity">
    <text evidence="8">Belongs to the shikimate dehydrogenase family.</text>
</comment>
<dbReference type="GO" id="GO:0004764">
    <property type="term" value="F:shikimate 3-dehydrogenase (NADP+) activity"/>
    <property type="evidence" value="ECO:0007669"/>
    <property type="project" value="UniProtKB-UniRule"/>
</dbReference>
<dbReference type="Proteomes" id="UP000502196">
    <property type="component" value="Chromosome"/>
</dbReference>
<dbReference type="OrthoDB" id="9792692at2"/>
<evidence type="ECO:0000313" key="14">
    <source>
        <dbReference type="Proteomes" id="UP000231932"/>
    </source>
</evidence>
<protein>
    <recommendedName>
        <fullName evidence="2 8">Shikimate dehydrogenase (NADP(+))</fullName>
        <shortName evidence="8">SDH</shortName>
        <ecNumber evidence="2 8">1.1.1.25</ecNumber>
    </recommendedName>
</protein>
<dbReference type="AlphaFoldDB" id="A0A2K8N7C0"/>
<feature type="binding site" evidence="8">
    <location>
        <position position="65"/>
    </location>
    <ligand>
        <name>shikimate</name>
        <dbReference type="ChEBI" id="CHEBI:36208"/>
    </ligand>
</feature>
<evidence type="ECO:0000313" key="15">
    <source>
        <dbReference type="Proteomes" id="UP000502196"/>
    </source>
</evidence>
<feature type="domain" description="SDH C-terminal" evidence="11">
    <location>
        <begin position="246"/>
        <end position="276"/>
    </location>
</feature>
<evidence type="ECO:0000256" key="1">
    <source>
        <dbReference type="ARBA" id="ARBA00004871"/>
    </source>
</evidence>
<evidence type="ECO:0000259" key="10">
    <source>
        <dbReference type="Pfam" id="PF08501"/>
    </source>
</evidence>
<reference evidence="13 15" key="3">
    <citation type="submission" date="2020-04" db="EMBL/GenBank/DDBJ databases">
        <authorList>
            <person name="Hogendoorn C."/>
        </authorList>
    </citation>
    <scope>NUCLEOTIDE SEQUENCE [LARGE SCALE GENOMIC DNA]</scope>
    <source>
        <strain evidence="13">COOX1</strain>
    </source>
</reference>
<evidence type="ECO:0000256" key="7">
    <source>
        <dbReference type="ARBA" id="ARBA00049442"/>
    </source>
</evidence>
<keyword evidence="3 8" id="KW-0028">Amino-acid biosynthesis</keyword>
<evidence type="ECO:0000259" key="11">
    <source>
        <dbReference type="Pfam" id="PF18317"/>
    </source>
</evidence>
<dbReference type="Gene3D" id="3.40.50.720">
    <property type="entry name" value="NAD(P)-binding Rossmann-like Domain"/>
    <property type="match status" value="1"/>
</dbReference>
<feature type="domain" description="Quinate/shikimate 5-dehydrogenase/glutamyl-tRNA reductase" evidence="9">
    <location>
        <begin position="121"/>
        <end position="196"/>
    </location>
</feature>
<feature type="binding site" evidence="8">
    <location>
        <begin position="130"/>
        <end position="134"/>
    </location>
    <ligand>
        <name>NADP(+)</name>
        <dbReference type="ChEBI" id="CHEBI:58349"/>
    </ligand>
</feature>
<dbReference type="Pfam" id="PF08501">
    <property type="entry name" value="Shikimate_dh_N"/>
    <property type="match status" value="1"/>
</dbReference>
<evidence type="ECO:0000313" key="12">
    <source>
        <dbReference type="EMBL" id="ATY85228.1"/>
    </source>
</evidence>
<comment type="catalytic activity">
    <reaction evidence="7 8">
        <text>shikimate + NADP(+) = 3-dehydroshikimate + NADPH + H(+)</text>
        <dbReference type="Rhea" id="RHEA:17737"/>
        <dbReference type="ChEBI" id="CHEBI:15378"/>
        <dbReference type="ChEBI" id="CHEBI:16630"/>
        <dbReference type="ChEBI" id="CHEBI:36208"/>
        <dbReference type="ChEBI" id="CHEBI:57783"/>
        <dbReference type="ChEBI" id="CHEBI:58349"/>
        <dbReference type="EC" id="1.1.1.25"/>
    </reaction>
</comment>
<keyword evidence="6 8" id="KW-0057">Aromatic amino acid biosynthesis</keyword>
<dbReference type="EC" id="1.1.1.25" evidence="2 8"/>
<feature type="binding site" evidence="8">
    <location>
        <position position="105"/>
    </location>
    <ligand>
        <name>shikimate</name>
        <dbReference type="ChEBI" id="CHEBI:36208"/>
    </ligand>
</feature>
<dbReference type="InterPro" id="IPR041121">
    <property type="entry name" value="SDH_C"/>
</dbReference>
<gene>
    <name evidence="8 13" type="primary">aroE</name>
    <name evidence="13" type="ORF">COOX1_2161</name>
    <name evidence="12" type="ORF">CVV65_10075</name>
</gene>
<feature type="binding site" evidence="8">
    <location>
        <position position="225"/>
    </location>
    <ligand>
        <name>shikimate</name>
        <dbReference type="ChEBI" id="CHEBI:36208"/>
    </ligand>
</feature>
<evidence type="ECO:0000256" key="8">
    <source>
        <dbReference type="HAMAP-Rule" id="MF_00222"/>
    </source>
</evidence>
<evidence type="ECO:0000313" key="13">
    <source>
        <dbReference type="EMBL" id="CAB3393932.1"/>
    </source>
</evidence>
<accession>A0A2K8N7C0</accession>
<dbReference type="GO" id="GO:0019632">
    <property type="term" value="P:shikimate metabolic process"/>
    <property type="evidence" value="ECO:0007669"/>
    <property type="project" value="InterPro"/>
</dbReference>
<dbReference type="SUPFAM" id="SSF53223">
    <property type="entry name" value="Aminoacid dehydrogenase-like, N-terminal domain"/>
    <property type="match status" value="1"/>
</dbReference>
<dbReference type="CDD" id="cd01065">
    <property type="entry name" value="NAD_bind_Shikimate_DH"/>
    <property type="match status" value="1"/>
</dbReference>
<evidence type="ECO:0000256" key="4">
    <source>
        <dbReference type="ARBA" id="ARBA00022857"/>
    </source>
</evidence>
<evidence type="ECO:0000259" key="9">
    <source>
        <dbReference type="Pfam" id="PF01488"/>
    </source>
</evidence>
<dbReference type="InterPro" id="IPR022893">
    <property type="entry name" value="Shikimate_DH_fam"/>
</dbReference>
<dbReference type="InterPro" id="IPR046346">
    <property type="entry name" value="Aminoacid_DH-like_N_sf"/>
</dbReference>
<dbReference type="PANTHER" id="PTHR21089:SF1">
    <property type="entry name" value="BIFUNCTIONAL 3-DEHYDROQUINATE DEHYDRATASE_SHIKIMATE DEHYDROGENASE, CHLOROPLASTIC"/>
    <property type="match status" value="1"/>
</dbReference>